<keyword evidence="7" id="KW-0812">Transmembrane</keyword>
<sequence>MGVCPQCGLKNRVGAKFCNECAAPLTGSGDPFIGTTIDKRYRVERKIAEGGMGAIYLATQVRIKRKIALKILHPDLARDKKFLDRFINEAVTSAGLKHENIVQVIDSGPVSVRDTFFIAMEFVDGETLTEIIKRKAPLPVRYSFNVALEVAHGLSHAHRIGQGIIHRDVKPGNIMIEKSGRVVLTDFGIAKAVGGKGQTTTGSIIGTPDYMSLEQVKGQQLDGRSDIYSLGVVLYEMLTGVSPFRMDSGVSTITKIVSEEAVPIKSLRSNLPDWAASIVTRAMAKKRSERFQSADEFIRAVEAGLAGIGVAGRIEKVIRGEKLKGRDKGDTFRRAISSSFNKTRVMGEDIRAALTQVIGKAQEKVTKGPLAKKGVLTNDQSLFLFALLIIGVVSILFALADSIVYGLVITKKMGDSWLYVLDVMDYIIIAVLWIFLIYISDPKKGAFLGGLYSLVVFIAVNLLNLIFVKKFGINPYRFIFSLAFGTAIGTFFGFSISLLAGFIKAGFPRRTALILLSISFVVHMGLIFILQDYVFRILFTAIFGLHGK</sequence>
<keyword evidence="3" id="KW-0808">Transferase</keyword>
<dbReference type="Gene3D" id="1.10.510.10">
    <property type="entry name" value="Transferase(Phosphotransferase) domain 1"/>
    <property type="match status" value="1"/>
</dbReference>
<comment type="caution">
    <text evidence="9">The sequence shown here is derived from an EMBL/GenBank/DDBJ whole genome shotgun (WGS) entry which is preliminary data.</text>
</comment>
<dbReference type="PROSITE" id="PS50011">
    <property type="entry name" value="PROTEIN_KINASE_DOM"/>
    <property type="match status" value="1"/>
</dbReference>
<keyword evidence="6" id="KW-0067">ATP-binding</keyword>
<feature type="transmembrane region" description="Helical" evidence="7">
    <location>
        <begin position="478"/>
        <end position="500"/>
    </location>
</feature>
<feature type="transmembrane region" description="Helical" evidence="7">
    <location>
        <begin position="445"/>
        <end position="466"/>
    </location>
</feature>
<keyword evidence="7" id="KW-1133">Transmembrane helix</keyword>
<dbReference type="SMART" id="SM00220">
    <property type="entry name" value="S_TKc"/>
    <property type="match status" value="1"/>
</dbReference>
<reference evidence="9" key="1">
    <citation type="journal article" date="2021" name="Environ. Microbiol.">
        <title>Genomic characterization of three novel Desulfobacterota classes expand the metabolic and phylogenetic diversity of the phylum.</title>
        <authorList>
            <person name="Murphy C.L."/>
            <person name="Biggerstaff J."/>
            <person name="Eichhorn A."/>
            <person name="Ewing E."/>
            <person name="Shahan R."/>
            <person name="Soriano D."/>
            <person name="Stewart S."/>
            <person name="VanMol K."/>
            <person name="Walker R."/>
            <person name="Walters P."/>
            <person name="Elshahed M.S."/>
            <person name="Youssef N.H."/>
        </authorList>
    </citation>
    <scope>NUCLEOTIDE SEQUENCE</scope>
    <source>
        <strain evidence="9">Zod_Metabat.24</strain>
    </source>
</reference>
<gene>
    <name evidence="9" type="ORF">JW984_09785</name>
</gene>
<evidence type="ECO:0000259" key="8">
    <source>
        <dbReference type="PROSITE" id="PS50011"/>
    </source>
</evidence>
<dbReference type="GO" id="GO:0005524">
    <property type="term" value="F:ATP binding"/>
    <property type="evidence" value="ECO:0007669"/>
    <property type="project" value="UniProtKB-KW"/>
</dbReference>
<feature type="transmembrane region" description="Helical" evidence="7">
    <location>
        <begin position="512"/>
        <end position="530"/>
    </location>
</feature>
<evidence type="ECO:0000256" key="7">
    <source>
        <dbReference type="SAM" id="Phobius"/>
    </source>
</evidence>
<keyword evidence="7" id="KW-0472">Membrane</keyword>
<dbReference type="AlphaFoldDB" id="A0A9D8KEI3"/>
<evidence type="ECO:0000256" key="3">
    <source>
        <dbReference type="ARBA" id="ARBA00022679"/>
    </source>
</evidence>
<name>A0A9D8KEI3_9DELT</name>
<evidence type="ECO:0000256" key="5">
    <source>
        <dbReference type="ARBA" id="ARBA00022777"/>
    </source>
</evidence>
<proteinExistence type="predicted"/>
<evidence type="ECO:0000256" key="4">
    <source>
        <dbReference type="ARBA" id="ARBA00022741"/>
    </source>
</evidence>
<dbReference type="EC" id="2.7.11.1" evidence="1"/>
<evidence type="ECO:0000256" key="2">
    <source>
        <dbReference type="ARBA" id="ARBA00022527"/>
    </source>
</evidence>
<reference evidence="9" key="2">
    <citation type="submission" date="2021-01" db="EMBL/GenBank/DDBJ databases">
        <authorList>
            <person name="Hahn C.R."/>
            <person name="Youssef N.H."/>
            <person name="Elshahed M."/>
        </authorList>
    </citation>
    <scope>NUCLEOTIDE SEQUENCE</scope>
    <source>
        <strain evidence="9">Zod_Metabat.24</strain>
    </source>
</reference>
<dbReference type="InterPro" id="IPR011009">
    <property type="entry name" value="Kinase-like_dom_sf"/>
</dbReference>
<evidence type="ECO:0000313" key="10">
    <source>
        <dbReference type="Proteomes" id="UP000809273"/>
    </source>
</evidence>
<accession>A0A9D8KEI3</accession>
<dbReference type="InterPro" id="IPR008271">
    <property type="entry name" value="Ser/Thr_kinase_AS"/>
</dbReference>
<dbReference type="SUPFAM" id="SSF56112">
    <property type="entry name" value="Protein kinase-like (PK-like)"/>
    <property type="match status" value="1"/>
</dbReference>
<feature type="transmembrane region" description="Helical" evidence="7">
    <location>
        <begin position="382"/>
        <end position="405"/>
    </location>
</feature>
<feature type="domain" description="Protein kinase" evidence="8">
    <location>
        <begin position="41"/>
        <end position="305"/>
    </location>
</feature>
<evidence type="ECO:0000256" key="1">
    <source>
        <dbReference type="ARBA" id="ARBA00012513"/>
    </source>
</evidence>
<keyword evidence="5 9" id="KW-0418">Kinase</keyword>
<evidence type="ECO:0000313" key="9">
    <source>
        <dbReference type="EMBL" id="MBN1573471.1"/>
    </source>
</evidence>
<dbReference type="InterPro" id="IPR000719">
    <property type="entry name" value="Prot_kinase_dom"/>
</dbReference>
<dbReference type="PANTHER" id="PTHR43289:SF6">
    <property type="entry name" value="SERINE_THREONINE-PROTEIN KINASE NEKL-3"/>
    <property type="match status" value="1"/>
</dbReference>
<protein>
    <recommendedName>
        <fullName evidence="1">non-specific serine/threonine protein kinase</fullName>
        <ecNumber evidence="1">2.7.11.1</ecNumber>
    </recommendedName>
</protein>
<dbReference type="EMBL" id="JAFGIX010000049">
    <property type="protein sequence ID" value="MBN1573471.1"/>
    <property type="molecule type" value="Genomic_DNA"/>
</dbReference>
<keyword evidence="2" id="KW-0723">Serine/threonine-protein kinase</keyword>
<dbReference type="CDD" id="cd14014">
    <property type="entry name" value="STKc_PknB_like"/>
    <property type="match status" value="1"/>
</dbReference>
<dbReference type="PANTHER" id="PTHR43289">
    <property type="entry name" value="MITOGEN-ACTIVATED PROTEIN KINASE KINASE KINASE 20-RELATED"/>
    <property type="match status" value="1"/>
</dbReference>
<dbReference type="Pfam" id="PF00069">
    <property type="entry name" value="Pkinase"/>
    <property type="match status" value="1"/>
</dbReference>
<organism evidence="9 10">
    <name type="scientific">Candidatus Zymogenus saltonus</name>
    <dbReference type="NCBI Taxonomy" id="2844893"/>
    <lineage>
        <taxon>Bacteria</taxon>
        <taxon>Deltaproteobacteria</taxon>
        <taxon>Candidatus Zymogenia</taxon>
        <taxon>Candidatus Zymogeniales</taxon>
        <taxon>Candidatus Zymogenaceae</taxon>
        <taxon>Candidatus Zymogenus</taxon>
    </lineage>
</organism>
<dbReference type="Gene3D" id="3.30.200.20">
    <property type="entry name" value="Phosphorylase Kinase, domain 1"/>
    <property type="match status" value="1"/>
</dbReference>
<dbReference type="Proteomes" id="UP000809273">
    <property type="component" value="Unassembled WGS sequence"/>
</dbReference>
<feature type="transmembrane region" description="Helical" evidence="7">
    <location>
        <begin position="417"/>
        <end position="439"/>
    </location>
</feature>
<dbReference type="GO" id="GO:0004674">
    <property type="term" value="F:protein serine/threonine kinase activity"/>
    <property type="evidence" value="ECO:0007669"/>
    <property type="project" value="UniProtKB-KW"/>
</dbReference>
<dbReference type="PROSITE" id="PS00108">
    <property type="entry name" value="PROTEIN_KINASE_ST"/>
    <property type="match status" value="1"/>
</dbReference>
<evidence type="ECO:0000256" key="6">
    <source>
        <dbReference type="ARBA" id="ARBA00022840"/>
    </source>
</evidence>
<dbReference type="FunFam" id="1.10.510.10:FF:000021">
    <property type="entry name" value="Serine/threonine protein kinase"/>
    <property type="match status" value="1"/>
</dbReference>
<keyword evidence="4" id="KW-0547">Nucleotide-binding</keyword>